<dbReference type="EMBL" id="RJJR01000005">
    <property type="protein sequence ID" value="RNI37436.1"/>
    <property type="molecule type" value="Genomic_DNA"/>
</dbReference>
<evidence type="ECO:0000313" key="5">
    <source>
        <dbReference type="EMBL" id="RNI37436.1"/>
    </source>
</evidence>
<dbReference type="GO" id="GO:0030655">
    <property type="term" value="P:beta-lactam antibiotic catabolic process"/>
    <property type="evidence" value="ECO:0007669"/>
    <property type="project" value="InterPro"/>
</dbReference>
<evidence type="ECO:0000313" key="6">
    <source>
        <dbReference type="Proteomes" id="UP000267223"/>
    </source>
</evidence>
<proteinExistence type="inferred from homology"/>
<accession>A0A3M9NI12</accession>
<reference evidence="5 6" key="1">
    <citation type="submission" date="2018-11" db="EMBL/GenBank/DDBJ databases">
        <title>Draft genome sequence of Ferruginibacter sp. BO-59.</title>
        <authorList>
            <person name="Im W.T."/>
        </authorList>
    </citation>
    <scope>NUCLEOTIDE SEQUENCE [LARGE SCALE GENOMIC DNA]</scope>
    <source>
        <strain evidence="5 6">BO-59</strain>
    </source>
</reference>
<gene>
    <name evidence="5" type="ORF">EFY79_08550</name>
</gene>
<dbReference type="InterPro" id="IPR045155">
    <property type="entry name" value="Beta-lactam_cat"/>
</dbReference>
<protein>
    <recommendedName>
        <fullName evidence="3">beta-lactamase</fullName>
        <ecNumber evidence="3">3.5.2.6</ecNumber>
    </recommendedName>
</protein>
<dbReference type="AlphaFoldDB" id="A0A3M9NI12"/>
<dbReference type="GO" id="GO:0046677">
    <property type="term" value="P:response to antibiotic"/>
    <property type="evidence" value="ECO:0007669"/>
    <property type="project" value="InterPro"/>
</dbReference>
<evidence type="ECO:0000256" key="1">
    <source>
        <dbReference type="ARBA" id="ARBA00001526"/>
    </source>
</evidence>
<dbReference type="Pfam" id="PF13354">
    <property type="entry name" value="Beta-lactamase2"/>
    <property type="match status" value="1"/>
</dbReference>
<dbReference type="Gene3D" id="3.40.710.10">
    <property type="entry name" value="DD-peptidase/beta-lactamase superfamily"/>
    <property type="match status" value="1"/>
</dbReference>
<feature type="domain" description="Beta-lactamase class A catalytic" evidence="4">
    <location>
        <begin position="49"/>
        <end position="270"/>
    </location>
</feature>
<organism evidence="5 6">
    <name type="scientific">Hanamia caeni</name>
    <dbReference type="NCBI Taxonomy" id="2294116"/>
    <lineage>
        <taxon>Bacteria</taxon>
        <taxon>Pseudomonadati</taxon>
        <taxon>Bacteroidota</taxon>
        <taxon>Chitinophagia</taxon>
        <taxon>Chitinophagales</taxon>
        <taxon>Chitinophagaceae</taxon>
        <taxon>Hanamia</taxon>
    </lineage>
</organism>
<dbReference type="GO" id="GO:0008800">
    <property type="term" value="F:beta-lactamase activity"/>
    <property type="evidence" value="ECO:0007669"/>
    <property type="project" value="UniProtKB-EC"/>
</dbReference>
<sequence length="296" mass="33775">MMVAQTTIPSYYIQKREFTDSLYQIVHDVHLDGTYDAGDDGMEKISFAVIDLAAKSPVIGGVNMDNFIYPASLYKMYVAMEVLNQIEQGAHSLSEPYIVKTPNDVDVVKEISWDPRPLLRDGDTVTINYLLDLMITRSDNSAANCLIDIAGRKNINKMMHANGWVGSEVTRKYLPRKFEDAGYDTIRGTVTCALHAADFMFKIYTNTLISPWVSQQIKVLLGRQLDTTKLSGGLPHNVMFYHKSGWWRYFTNDAGIVDDGTVKYAIALLTPVTEEKVRERMRELSRRVYELMRRRH</sequence>
<dbReference type="InterPro" id="IPR000871">
    <property type="entry name" value="Beta-lactam_class-A"/>
</dbReference>
<dbReference type="EC" id="3.5.2.6" evidence="3"/>
<comment type="caution">
    <text evidence="5">The sequence shown here is derived from an EMBL/GenBank/DDBJ whole genome shotgun (WGS) entry which is preliminary data.</text>
</comment>
<evidence type="ECO:0000256" key="3">
    <source>
        <dbReference type="ARBA" id="ARBA00012865"/>
    </source>
</evidence>
<comment type="catalytic activity">
    <reaction evidence="1">
        <text>a beta-lactam + H2O = a substituted beta-amino acid</text>
        <dbReference type="Rhea" id="RHEA:20401"/>
        <dbReference type="ChEBI" id="CHEBI:15377"/>
        <dbReference type="ChEBI" id="CHEBI:35627"/>
        <dbReference type="ChEBI" id="CHEBI:140347"/>
        <dbReference type="EC" id="3.5.2.6"/>
    </reaction>
</comment>
<evidence type="ECO:0000259" key="4">
    <source>
        <dbReference type="Pfam" id="PF13354"/>
    </source>
</evidence>
<dbReference type="Proteomes" id="UP000267223">
    <property type="component" value="Unassembled WGS sequence"/>
</dbReference>
<keyword evidence="5" id="KW-0378">Hydrolase</keyword>
<dbReference type="SUPFAM" id="SSF56601">
    <property type="entry name" value="beta-lactamase/transpeptidase-like"/>
    <property type="match status" value="1"/>
</dbReference>
<name>A0A3M9NI12_9BACT</name>
<dbReference type="PANTHER" id="PTHR35333">
    <property type="entry name" value="BETA-LACTAMASE"/>
    <property type="match status" value="1"/>
</dbReference>
<dbReference type="InterPro" id="IPR012338">
    <property type="entry name" value="Beta-lactam/transpept-like"/>
</dbReference>
<comment type="similarity">
    <text evidence="2">Belongs to the class-A beta-lactamase family.</text>
</comment>
<evidence type="ECO:0000256" key="2">
    <source>
        <dbReference type="ARBA" id="ARBA00009009"/>
    </source>
</evidence>
<keyword evidence="6" id="KW-1185">Reference proteome</keyword>
<dbReference type="PANTHER" id="PTHR35333:SF3">
    <property type="entry name" value="BETA-LACTAMASE-TYPE TRANSPEPTIDASE FOLD CONTAINING PROTEIN"/>
    <property type="match status" value="1"/>
</dbReference>